<evidence type="ECO:0000256" key="1">
    <source>
        <dbReference type="ARBA" id="ARBA00038115"/>
    </source>
</evidence>
<evidence type="ECO:0000256" key="2">
    <source>
        <dbReference type="SAM" id="SignalP"/>
    </source>
</evidence>
<proteinExistence type="inferred from homology"/>
<feature type="chain" id="PRO_5046381506" description="AB hydrolase-1 domain-containing protein" evidence="2">
    <location>
        <begin position="20"/>
        <end position="449"/>
    </location>
</feature>
<protein>
    <recommendedName>
        <fullName evidence="3">AB hydrolase-1 domain-containing protein</fullName>
    </recommendedName>
</protein>
<comment type="caution">
    <text evidence="4">The sequence shown here is derived from an EMBL/GenBank/DDBJ whole genome shotgun (WGS) entry which is preliminary data.</text>
</comment>
<dbReference type="PANTHER" id="PTHR22946:SF12">
    <property type="entry name" value="CONIDIAL PIGMENT BIOSYNTHESIS PROTEIN AYG1 (AFU_ORTHOLOGUE AFUA_2G17550)"/>
    <property type="match status" value="1"/>
</dbReference>
<dbReference type="Pfam" id="PF12697">
    <property type="entry name" value="Abhydrolase_6"/>
    <property type="match status" value="1"/>
</dbReference>
<reference evidence="4 5" key="1">
    <citation type="journal article" date="2025" name="Microbiol. Resour. Announc.">
        <title>Draft genome sequences for Neonectria magnoliae and Neonectria punicea, canker pathogens of Liriodendron tulipifera and Acer saccharum in West Virginia.</title>
        <authorList>
            <person name="Petronek H.M."/>
            <person name="Kasson M.T."/>
            <person name="Metheny A.M."/>
            <person name="Stauder C.M."/>
            <person name="Lovett B."/>
            <person name="Lynch S.C."/>
            <person name="Garnas J.R."/>
            <person name="Kasson L.R."/>
            <person name="Stajich J.E."/>
        </authorList>
    </citation>
    <scope>NUCLEOTIDE SEQUENCE [LARGE SCALE GENOMIC DNA]</scope>
    <source>
        <strain evidence="4 5">NRRL 64651</strain>
    </source>
</reference>
<dbReference type="EMBL" id="JAZAVK010000189">
    <property type="protein sequence ID" value="KAK7417292.1"/>
    <property type="molecule type" value="Genomic_DNA"/>
</dbReference>
<dbReference type="InterPro" id="IPR029058">
    <property type="entry name" value="AB_hydrolase_fold"/>
</dbReference>
<evidence type="ECO:0000313" key="4">
    <source>
        <dbReference type="EMBL" id="KAK7417292.1"/>
    </source>
</evidence>
<dbReference type="PANTHER" id="PTHR22946">
    <property type="entry name" value="DIENELACTONE HYDROLASE DOMAIN-CONTAINING PROTEIN-RELATED"/>
    <property type="match status" value="1"/>
</dbReference>
<dbReference type="Proteomes" id="UP001498421">
    <property type="component" value="Unassembled WGS sequence"/>
</dbReference>
<keyword evidence="2" id="KW-0732">Signal</keyword>
<evidence type="ECO:0000259" key="3">
    <source>
        <dbReference type="Pfam" id="PF12697"/>
    </source>
</evidence>
<feature type="signal peptide" evidence="2">
    <location>
        <begin position="1"/>
        <end position="19"/>
    </location>
</feature>
<dbReference type="Gene3D" id="3.40.50.1820">
    <property type="entry name" value="alpha/beta hydrolase"/>
    <property type="match status" value="1"/>
</dbReference>
<accession>A0ABR1H8M8</accession>
<name>A0ABR1H8M8_9HYPO</name>
<sequence length="449" mass="49626">MLFPKNLVALSATFAAATASHSTSYPPNITILNETTNMYQLSSDGQFNFILTEYLSLANEGGAASGEVLRAAAKIEPGNFESWYDEFNYLAEKIHAMGDASYKRHALVSARAAYFRASSYWRAADFFLHGNLSDSRIYTLWDKQIADFDKAVSLLPRPAVKLNLKANGFFIPAYFFPADSRLPEHAEPRYGKRVPTVIVGTGYDGSQQALYHGSCREIIARGWNCVIYEGPGQPTVRRDQNKAFIPEWWEVITPVIDYLHTRDDVDVGRVSLIGLSFGGLLAPLAATREHRLAAVVAIDGMYSLQAALEEAFPSSLIQLFESGNKTAFDGIVDAAIKAPTASSKLRWGVEQGMFAWNTTSPYEWYDNTGKFFLNQEKVKNIKVPVFVASGQNDDLAPGQPETVARWLGKQAHYVLFETDVGAGGHCALGAEQQLAMETLDWLADKYAEV</sequence>
<gene>
    <name evidence="4" type="ORF">QQZ08_011672</name>
</gene>
<dbReference type="InterPro" id="IPR050261">
    <property type="entry name" value="FrsA_esterase"/>
</dbReference>
<dbReference type="SUPFAM" id="SSF53474">
    <property type="entry name" value="alpha/beta-Hydrolases"/>
    <property type="match status" value="1"/>
</dbReference>
<dbReference type="Gene3D" id="1.20.1440.110">
    <property type="entry name" value="acylaminoacyl peptidase"/>
    <property type="match status" value="1"/>
</dbReference>
<evidence type="ECO:0000313" key="5">
    <source>
        <dbReference type="Proteomes" id="UP001498421"/>
    </source>
</evidence>
<comment type="similarity">
    <text evidence="1">Belongs to the AB hydrolase superfamily. FUS2 hydrolase family.</text>
</comment>
<organism evidence="4 5">
    <name type="scientific">Neonectria magnoliae</name>
    <dbReference type="NCBI Taxonomy" id="2732573"/>
    <lineage>
        <taxon>Eukaryota</taxon>
        <taxon>Fungi</taxon>
        <taxon>Dikarya</taxon>
        <taxon>Ascomycota</taxon>
        <taxon>Pezizomycotina</taxon>
        <taxon>Sordariomycetes</taxon>
        <taxon>Hypocreomycetidae</taxon>
        <taxon>Hypocreales</taxon>
        <taxon>Nectriaceae</taxon>
        <taxon>Neonectria</taxon>
    </lineage>
</organism>
<keyword evidence="5" id="KW-1185">Reference proteome</keyword>
<dbReference type="InterPro" id="IPR000073">
    <property type="entry name" value="AB_hydrolase_1"/>
</dbReference>
<feature type="domain" description="AB hydrolase-1" evidence="3">
    <location>
        <begin position="252"/>
        <end position="429"/>
    </location>
</feature>